<reference evidence="1" key="1">
    <citation type="submission" date="2020-11" db="EMBL/GenBank/DDBJ databases">
        <authorList>
            <person name="Tran Van P."/>
        </authorList>
    </citation>
    <scope>NUCLEOTIDE SEQUENCE</scope>
</reference>
<accession>A0A7R9LUK5</accession>
<dbReference type="EMBL" id="CAJPVJ010002560">
    <property type="protein sequence ID" value="CAG2166447.1"/>
    <property type="molecule type" value="Genomic_DNA"/>
</dbReference>
<dbReference type="AlphaFoldDB" id="A0A7R9LUK5"/>
<dbReference type="EMBL" id="OC917385">
    <property type="protein sequence ID" value="CAD7646899.1"/>
    <property type="molecule type" value="Genomic_DNA"/>
</dbReference>
<feature type="non-terminal residue" evidence="1">
    <location>
        <position position="1"/>
    </location>
</feature>
<evidence type="ECO:0000313" key="1">
    <source>
        <dbReference type="EMBL" id="CAD7646899.1"/>
    </source>
</evidence>
<organism evidence="1">
    <name type="scientific">Oppiella nova</name>
    <dbReference type="NCBI Taxonomy" id="334625"/>
    <lineage>
        <taxon>Eukaryota</taxon>
        <taxon>Metazoa</taxon>
        <taxon>Ecdysozoa</taxon>
        <taxon>Arthropoda</taxon>
        <taxon>Chelicerata</taxon>
        <taxon>Arachnida</taxon>
        <taxon>Acari</taxon>
        <taxon>Acariformes</taxon>
        <taxon>Sarcoptiformes</taxon>
        <taxon>Oribatida</taxon>
        <taxon>Brachypylina</taxon>
        <taxon>Oppioidea</taxon>
        <taxon>Oppiidae</taxon>
        <taxon>Oppiella</taxon>
    </lineage>
</organism>
<evidence type="ECO:0000313" key="2">
    <source>
        <dbReference type="Proteomes" id="UP000728032"/>
    </source>
</evidence>
<proteinExistence type="predicted"/>
<dbReference type="Proteomes" id="UP000728032">
    <property type="component" value="Unassembled WGS sequence"/>
</dbReference>
<gene>
    <name evidence="1" type="ORF">ONB1V03_LOCUS5969</name>
</gene>
<dbReference type="SUPFAM" id="SSF55486">
    <property type="entry name" value="Metalloproteases ('zincins'), catalytic domain"/>
    <property type="match status" value="1"/>
</dbReference>
<sequence length="81" mass="9226">SLSSPLNESQRQLSHDYINLWTYSARKYLLSVGKRVNKSVEWDQSPLCVGASYDIIDNLITIPIGLLHPPFYDSKRPAYVS</sequence>
<dbReference type="GO" id="GO:0008237">
    <property type="term" value="F:metallopeptidase activity"/>
    <property type="evidence" value="ECO:0007669"/>
    <property type="project" value="InterPro"/>
</dbReference>
<name>A0A7R9LUK5_9ACAR</name>
<keyword evidence="2" id="KW-1185">Reference proteome</keyword>
<dbReference type="Gene3D" id="3.40.390.10">
    <property type="entry name" value="Collagenase (Catalytic Domain)"/>
    <property type="match status" value="1"/>
</dbReference>
<dbReference type="InterPro" id="IPR024079">
    <property type="entry name" value="MetalloPept_cat_dom_sf"/>
</dbReference>
<protein>
    <submittedName>
        <fullName evidence="1">Uncharacterized protein</fullName>
    </submittedName>
</protein>